<evidence type="ECO:0008006" key="3">
    <source>
        <dbReference type="Google" id="ProtNLM"/>
    </source>
</evidence>
<evidence type="ECO:0000313" key="2">
    <source>
        <dbReference type="Proteomes" id="UP001475781"/>
    </source>
</evidence>
<proteinExistence type="predicted"/>
<dbReference type="RefSeq" id="WP_117618390.1">
    <property type="nucleotide sequence ID" value="NZ_CP101118.1"/>
</dbReference>
<dbReference type="PROSITE" id="PS51257">
    <property type="entry name" value="PROKAR_LIPOPROTEIN"/>
    <property type="match status" value="1"/>
</dbReference>
<name>A0ABZ2W6T4_9GAMM</name>
<sequence length="482" mass="53639">MRRWAAFPAFLIVVVVGIGGCASQNYSSAPIEAVTFECDKLFRQWQQEVVGGNHFDAQAWSPPGFPYLRVDRFLASFEFSGLSAAQRQEWLQRAHLKAVNARAHEADSLGGVSPGRLAALRECGQAATARLQRGGKDWHRLDVARSVPDSYRGLAQVVGLYPLMAPLVQWRARKVMGELIEDYQLPYQPAYPWTVYAPPEPVGQEDFAGLLERASRRSTLRIPMFSEAESQALFARYAPTWVLETRDGNDVPGRPARRSDGKLLFEPTPVVYTRLSYTRFDGQVLPQLNYLIWFASRPPAAAVDIYAGALDGFFWRVTLGEDGLPLVYDFVHSCGCYHQWLLVESGLLPVDGVPAGEEPLWIAGAVPQTDTGMTLYLSAGEHQLVASRTAPDQVADHVYHFLPYDHLRGRSPEGGRLFASDGLVSGSERLERFLLWPTGVVSAGAMRQWGQHAVAFTGRRHFDDPDLLQRYFLDPTGRGSSD</sequence>
<evidence type="ECO:0000313" key="1">
    <source>
        <dbReference type="EMBL" id="WZF90506.1"/>
    </source>
</evidence>
<keyword evidence="2" id="KW-1185">Reference proteome</keyword>
<dbReference type="EMBL" id="CP101118">
    <property type="protein sequence ID" value="WZF90506.1"/>
    <property type="molecule type" value="Genomic_DNA"/>
</dbReference>
<protein>
    <recommendedName>
        <fullName evidence="3">Lipoprotein</fullName>
    </recommendedName>
</protein>
<organism evidence="1 2">
    <name type="scientific">Marinobacter metalliresistant</name>
    <dbReference type="NCBI Taxonomy" id="2961995"/>
    <lineage>
        <taxon>Bacteria</taxon>
        <taxon>Pseudomonadati</taxon>
        <taxon>Pseudomonadota</taxon>
        <taxon>Gammaproteobacteria</taxon>
        <taxon>Pseudomonadales</taxon>
        <taxon>Marinobacteraceae</taxon>
        <taxon>Marinobacter</taxon>
    </lineage>
</organism>
<accession>A0ABZ2W6T4</accession>
<dbReference type="Proteomes" id="UP001475781">
    <property type="component" value="Chromosome"/>
</dbReference>
<gene>
    <name evidence="1" type="ORF">NLK58_10085</name>
</gene>
<reference evidence="1 2" key="1">
    <citation type="submission" date="2022-07" db="EMBL/GenBank/DDBJ databases">
        <title>A copper resistant bacterium isolated from sediment samples of deep sea hydrothermal areas.</title>
        <authorList>
            <person name="Zeng X."/>
        </authorList>
    </citation>
    <scope>NUCLEOTIDE SEQUENCE [LARGE SCALE GENOMIC DNA]</scope>
    <source>
        <strain evidence="2">CuT 6</strain>
    </source>
</reference>